<dbReference type="EMBL" id="PZKF01000006">
    <property type="protein sequence ID" value="PTE18557.1"/>
    <property type="molecule type" value="Genomic_DNA"/>
</dbReference>
<keyword evidence="3" id="KW-1185">Reference proteome</keyword>
<organism evidence="2 3">
    <name type="scientific">Phaeovulum veldkampii DSM 11550</name>
    <dbReference type="NCBI Taxonomy" id="1185920"/>
    <lineage>
        <taxon>Bacteria</taxon>
        <taxon>Pseudomonadati</taxon>
        <taxon>Pseudomonadota</taxon>
        <taxon>Alphaproteobacteria</taxon>
        <taxon>Rhodobacterales</taxon>
        <taxon>Paracoccaceae</taxon>
        <taxon>Phaeovulum</taxon>
    </lineage>
</organism>
<keyword evidence="1" id="KW-0812">Transmembrane</keyword>
<evidence type="ECO:0000256" key="1">
    <source>
        <dbReference type="SAM" id="Phobius"/>
    </source>
</evidence>
<gene>
    <name evidence="2" type="ORF">C5F46_04115</name>
</gene>
<dbReference type="Proteomes" id="UP000241899">
    <property type="component" value="Unassembled WGS sequence"/>
</dbReference>
<protein>
    <submittedName>
        <fullName evidence="2">Uncharacterized protein</fullName>
    </submittedName>
</protein>
<proteinExistence type="predicted"/>
<feature type="transmembrane region" description="Helical" evidence="1">
    <location>
        <begin position="56"/>
        <end position="75"/>
    </location>
</feature>
<sequence>MATPIDDILQRLRALQDEIEDEIDTRRAALSYRVEQGRITFEAEVRARHRAAQIRLGTFLRNTPVLVILTVPVIYALLIPFVLLDLFVTVYQAVCFPIYGIAKVRRRDYIAIDRHQLAYLNAVQKVNCVYCGYCNGLIAYVREIAGRTEQYWCPIKHARRVKGTHDHYARFPDYGDAETYQARLQALRDALRDLETRRDG</sequence>
<keyword evidence="1" id="KW-1133">Transmembrane helix</keyword>
<dbReference type="AlphaFoldDB" id="A0A2T4JLC0"/>
<dbReference type="RefSeq" id="WP_107324088.1">
    <property type="nucleotide sequence ID" value="NZ_NHSP01000082.1"/>
</dbReference>
<name>A0A2T4JLC0_9RHOB</name>
<dbReference type="OrthoDB" id="9795505at2"/>
<accession>A0A2T4JLC0</accession>
<reference evidence="2 3" key="1">
    <citation type="submission" date="2018-03" db="EMBL/GenBank/DDBJ databases">
        <title>Rhodobacter veldkampii.</title>
        <authorList>
            <person name="Meyer T.E."/>
            <person name="Miller S."/>
            <person name="Lodha T."/>
            <person name="Gandham S."/>
            <person name="Chintalapati S."/>
            <person name="Chintalapati V.R."/>
        </authorList>
    </citation>
    <scope>NUCLEOTIDE SEQUENCE [LARGE SCALE GENOMIC DNA]</scope>
    <source>
        <strain evidence="2 3">DSM 11550</strain>
    </source>
</reference>
<evidence type="ECO:0000313" key="3">
    <source>
        <dbReference type="Proteomes" id="UP000241899"/>
    </source>
</evidence>
<evidence type="ECO:0000313" key="2">
    <source>
        <dbReference type="EMBL" id="PTE18557.1"/>
    </source>
</evidence>
<comment type="caution">
    <text evidence="2">The sequence shown here is derived from an EMBL/GenBank/DDBJ whole genome shotgun (WGS) entry which is preliminary data.</text>
</comment>
<feature type="transmembrane region" description="Helical" evidence="1">
    <location>
        <begin position="81"/>
        <end position="102"/>
    </location>
</feature>
<keyword evidence="1" id="KW-0472">Membrane</keyword>